<proteinExistence type="predicted"/>
<sequence length="274" mass="29901">MTTAIAGESVFAEANGLRHRVLRYGEPDSPDLLVLPGITSPAVTADFLAVLFADWGYRVTVPDARGRGETERAPSGQYRLTDYAADVAGLVGALGLHRPVVVGHSMGARIAAAYAVRHAPRDHGLLVLVDPPTSGPGRGPYPTSRESFLEQLHEAQRGTTADEIRRFYPKWPERELRLRAEVLASCDETAVLETHEGFEREDFFEYWARLTAPVLLVRGGDSPVVPAAAAEDLRSGRPDIEILSVPAAGHMVPWDNLTGFLDTVRPHLLAARQR</sequence>
<gene>
    <name evidence="2" type="ORF">FNH06_00595</name>
</gene>
<dbReference type="InterPro" id="IPR029058">
    <property type="entry name" value="AB_hydrolase_fold"/>
</dbReference>
<dbReference type="RefSeq" id="WP_144631909.1">
    <property type="nucleotide sequence ID" value="NZ_BNAX01000008.1"/>
</dbReference>
<name>A0A558ANY7_9PSEU</name>
<dbReference type="AlphaFoldDB" id="A0A558ANY7"/>
<reference evidence="2 3" key="1">
    <citation type="submission" date="2019-07" db="EMBL/GenBank/DDBJ databases">
        <title>New species of Amycolatopsis and Streptomyces.</title>
        <authorList>
            <person name="Duangmal K."/>
            <person name="Teo W.F.A."/>
            <person name="Lipun K."/>
        </authorList>
    </citation>
    <scope>NUCLEOTIDE SEQUENCE [LARGE SCALE GENOMIC DNA]</scope>
    <source>
        <strain evidence="2 3">JCM 30562</strain>
    </source>
</reference>
<evidence type="ECO:0000313" key="2">
    <source>
        <dbReference type="EMBL" id="TVT25964.1"/>
    </source>
</evidence>
<accession>A0A558ANY7</accession>
<dbReference type="PANTHER" id="PTHR43798">
    <property type="entry name" value="MONOACYLGLYCEROL LIPASE"/>
    <property type="match status" value="1"/>
</dbReference>
<dbReference type="Proteomes" id="UP000318578">
    <property type="component" value="Unassembled WGS sequence"/>
</dbReference>
<feature type="domain" description="AB hydrolase-1" evidence="1">
    <location>
        <begin position="48"/>
        <end position="256"/>
    </location>
</feature>
<dbReference type="PRINTS" id="PR00111">
    <property type="entry name" value="ABHYDROLASE"/>
</dbReference>
<dbReference type="Gene3D" id="3.40.50.1820">
    <property type="entry name" value="alpha/beta hydrolase"/>
    <property type="match status" value="1"/>
</dbReference>
<keyword evidence="2" id="KW-0378">Hydrolase</keyword>
<organism evidence="2 3">
    <name type="scientific">Amycolatopsis acidiphila</name>
    <dbReference type="NCBI Taxonomy" id="715473"/>
    <lineage>
        <taxon>Bacteria</taxon>
        <taxon>Bacillati</taxon>
        <taxon>Actinomycetota</taxon>
        <taxon>Actinomycetes</taxon>
        <taxon>Pseudonocardiales</taxon>
        <taxon>Pseudonocardiaceae</taxon>
        <taxon>Amycolatopsis</taxon>
    </lineage>
</organism>
<evidence type="ECO:0000313" key="3">
    <source>
        <dbReference type="Proteomes" id="UP000318578"/>
    </source>
</evidence>
<protein>
    <submittedName>
        <fullName evidence="2">Alpha/beta hydrolase</fullName>
    </submittedName>
</protein>
<dbReference type="PANTHER" id="PTHR43798:SF33">
    <property type="entry name" value="HYDROLASE, PUTATIVE (AFU_ORTHOLOGUE AFUA_2G14860)-RELATED"/>
    <property type="match status" value="1"/>
</dbReference>
<dbReference type="OrthoDB" id="63519at2"/>
<dbReference type="Pfam" id="PF00561">
    <property type="entry name" value="Abhydrolase_1"/>
    <property type="match status" value="1"/>
</dbReference>
<evidence type="ECO:0000259" key="1">
    <source>
        <dbReference type="Pfam" id="PF00561"/>
    </source>
</evidence>
<dbReference type="SUPFAM" id="SSF53474">
    <property type="entry name" value="alpha/beta-Hydrolases"/>
    <property type="match status" value="1"/>
</dbReference>
<dbReference type="InterPro" id="IPR050266">
    <property type="entry name" value="AB_hydrolase_sf"/>
</dbReference>
<dbReference type="GO" id="GO:0016020">
    <property type="term" value="C:membrane"/>
    <property type="evidence" value="ECO:0007669"/>
    <property type="project" value="TreeGrafter"/>
</dbReference>
<dbReference type="EMBL" id="VJZA01000001">
    <property type="protein sequence ID" value="TVT25964.1"/>
    <property type="molecule type" value="Genomic_DNA"/>
</dbReference>
<keyword evidence="3" id="KW-1185">Reference proteome</keyword>
<comment type="caution">
    <text evidence="2">The sequence shown here is derived from an EMBL/GenBank/DDBJ whole genome shotgun (WGS) entry which is preliminary data.</text>
</comment>
<dbReference type="InterPro" id="IPR000073">
    <property type="entry name" value="AB_hydrolase_1"/>
</dbReference>
<dbReference type="GO" id="GO:0016787">
    <property type="term" value="F:hydrolase activity"/>
    <property type="evidence" value="ECO:0007669"/>
    <property type="project" value="UniProtKB-KW"/>
</dbReference>